<keyword evidence="9" id="KW-1185">Reference proteome</keyword>
<dbReference type="InterPro" id="IPR027521">
    <property type="entry name" value="Usb1"/>
</dbReference>
<evidence type="ECO:0000256" key="3">
    <source>
        <dbReference type="ARBA" id="ARBA00023239"/>
    </source>
</evidence>
<keyword evidence="1" id="KW-0540">Nuclease</keyword>
<evidence type="ECO:0000256" key="7">
    <source>
        <dbReference type="ARBA" id="ARBA00030030"/>
    </source>
</evidence>
<dbReference type="GO" id="GO:0000175">
    <property type="term" value="F:3'-5'-RNA exonuclease activity"/>
    <property type="evidence" value="ECO:0007669"/>
    <property type="project" value="TreeGrafter"/>
</dbReference>
<organism evidence="8 9">
    <name type="scientific">Lutzomyia longipalpis</name>
    <name type="common">Sand fly</name>
    <dbReference type="NCBI Taxonomy" id="7200"/>
    <lineage>
        <taxon>Eukaryota</taxon>
        <taxon>Metazoa</taxon>
        <taxon>Ecdysozoa</taxon>
        <taxon>Arthropoda</taxon>
        <taxon>Hexapoda</taxon>
        <taxon>Insecta</taxon>
        <taxon>Pterygota</taxon>
        <taxon>Neoptera</taxon>
        <taxon>Endopterygota</taxon>
        <taxon>Diptera</taxon>
        <taxon>Nematocera</taxon>
        <taxon>Psychodoidea</taxon>
        <taxon>Psychodidae</taxon>
        <taxon>Lutzomyia</taxon>
        <taxon>Lutzomyia</taxon>
    </lineage>
</organism>
<dbReference type="EnsemblMetazoa" id="LLOJ009562-RA">
    <property type="protein sequence ID" value="LLOJ009562-PA"/>
    <property type="gene ID" value="LLOJ009562"/>
</dbReference>
<dbReference type="VEuPathDB" id="VectorBase:LLONM1_001048"/>
<evidence type="ECO:0000256" key="5">
    <source>
        <dbReference type="ARBA" id="ARBA00029300"/>
    </source>
</evidence>
<dbReference type="EMBL" id="AJWK01033142">
    <property type="status" value="NOT_ANNOTATED_CDS"/>
    <property type="molecule type" value="Genomic_DNA"/>
</dbReference>
<accession>A0A1B0CX26</accession>
<dbReference type="Proteomes" id="UP000092461">
    <property type="component" value="Unassembled WGS sequence"/>
</dbReference>
<evidence type="ECO:0000256" key="4">
    <source>
        <dbReference type="ARBA" id="ARBA00023242"/>
    </source>
</evidence>
<dbReference type="PANTHER" id="PTHR13522:SF3">
    <property type="entry name" value="U6 SNRNA PHOSPHODIESTERASE 1"/>
    <property type="match status" value="1"/>
</dbReference>
<evidence type="ECO:0000256" key="6">
    <source>
        <dbReference type="ARBA" id="ARBA00029543"/>
    </source>
</evidence>
<evidence type="ECO:0000256" key="2">
    <source>
        <dbReference type="ARBA" id="ARBA00022801"/>
    </source>
</evidence>
<dbReference type="Pfam" id="PF09749">
    <property type="entry name" value="HVSL"/>
    <property type="match status" value="1"/>
</dbReference>
<keyword evidence="3" id="KW-0456">Lyase</keyword>
<sequence length="110" mass="12700">MLVDYSSSEEEADDDKVQDSVKSFSKISSENKLPSAIELLGEISRNTYEDVPEEHEGRIRSFGHERGNWATFCYIPFDRNEGILKLQTQIKDSAREELNLQLNRSKQIFT</sequence>
<dbReference type="PANTHER" id="PTHR13522">
    <property type="entry name" value="U6 SNRNA PHOSPHODIESTERASE 1"/>
    <property type="match status" value="1"/>
</dbReference>
<dbReference type="AlphaFoldDB" id="A0A1B0CX26"/>
<proteinExistence type="predicted"/>
<keyword evidence="4" id="KW-0539">Nucleus</keyword>
<name>A0A1B0CX26_LUTLO</name>
<dbReference type="GO" id="GO:0016829">
    <property type="term" value="F:lyase activity"/>
    <property type="evidence" value="ECO:0007669"/>
    <property type="project" value="UniProtKB-KW"/>
</dbReference>
<reference evidence="8" key="1">
    <citation type="submission" date="2020-05" db="UniProtKB">
        <authorList>
            <consortium name="EnsemblMetazoa"/>
        </authorList>
    </citation>
    <scope>IDENTIFICATION</scope>
    <source>
        <strain evidence="8">Jacobina</strain>
    </source>
</reference>
<protein>
    <recommendedName>
        <fullName evidence="6">U6 snRNA phosphodiesterase 1</fullName>
    </recommendedName>
    <alternativeName>
        <fullName evidence="7">3'-5' RNA exonuclease USB1</fullName>
    </alternativeName>
</protein>
<dbReference type="VEuPathDB" id="VectorBase:LLOJ009562"/>
<dbReference type="GO" id="GO:0034477">
    <property type="term" value="P:U6 snRNA 3'-end processing"/>
    <property type="evidence" value="ECO:0007669"/>
    <property type="project" value="InterPro"/>
</dbReference>
<comment type="catalytic activity">
    <reaction evidence="5">
        <text>a 3'-end uridylyl-uridine-RNA = a 3'-end 2',3'-cyclophospho-uridine-RNA + uridine</text>
        <dbReference type="Rhea" id="RHEA:46052"/>
        <dbReference type="Rhea" id="RHEA-COMP:17384"/>
        <dbReference type="Rhea" id="RHEA-COMP:17385"/>
        <dbReference type="ChEBI" id="CHEBI:16704"/>
        <dbReference type="ChEBI" id="CHEBI:85643"/>
        <dbReference type="ChEBI" id="CHEBI:85644"/>
    </reaction>
    <physiologicalReaction direction="left-to-right" evidence="5">
        <dbReference type="Rhea" id="RHEA:46053"/>
    </physiologicalReaction>
</comment>
<evidence type="ECO:0000313" key="8">
    <source>
        <dbReference type="EnsemblMetazoa" id="LLOJ009562-PA"/>
    </source>
</evidence>
<keyword evidence="2" id="KW-0378">Hydrolase</keyword>
<dbReference type="GO" id="GO:0005634">
    <property type="term" value="C:nucleus"/>
    <property type="evidence" value="ECO:0007669"/>
    <property type="project" value="TreeGrafter"/>
</dbReference>
<evidence type="ECO:0000256" key="1">
    <source>
        <dbReference type="ARBA" id="ARBA00022722"/>
    </source>
</evidence>
<evidence type="ECO:0000313" key="9">
    <source>
        <dbReference type="Proteomes" id="UP000092461"/>
    </source>
</evidence>